<sequence length="112" mass="13301">MNQDLYNALKKYQQVNVDIINALNEERIDDLEEVLLKKDEVIEEINSIQYTSKEFNEISEELNLKVLQEEIKNLSNSKKEYYKSQINKINKNKNATRSYSNLRKNVALEKFI</sequence>
<comment type="caution">
    <text evidence="1">The sequence shown here is derived from an EMBL/GenBank/DDBJ whole genome shotgun (WGS) entry which is preliminary data.</text>
</comment>
<evidence type="ECO:0000313" key="2">
    <source>
        <dbReference type="Proteomes" id="UP000030012"/>
    </source>
</evidence>
<accession>A0A0A0I7X6</accession>
<protein>
    <recommendedName>
        <fullName evidence="3">Flagellar protein FliT</fullName>
    </recommendedName>
</protein>
<dbReference type="OrthoDB" id="9936645at2"/>
<dbReference type="AlphaFoldDB" id="A0A0A0I7X6"/>
<dbReference type="Proteomes" id="UP000030012">
    <property type="component" value="Unassembled WGS sequence"/>
</dbReference>
<gene>
    <name evidence="1" type="ORF">Z968_04665</name>
</gene>
<reference evidence="1 2" key="1">
    <citation type="submission" date="2014-01" db="EMBL/GenBank/DDBJ databases">
        <title>Plasmidome dynamics in the species complex Clostridium novyi sensu lato converts strains of independent lineages into distinctly different pathogens.</title>
        <authorList>
            <person name="Skarin H."/>
            <person name="Segerman B."/>
        </authorList>
    </citation>
    <scope>NUCLEOTIDE SEQUENCE [LARGE SCALE GENOMIC DNA]</scope>
    <source>
        <strain evidence="1 2">4552</strain>
    </source>
</reference>
<dbReference type="EMBL" id="JENJ01000015">
    <property type="protein sequence ID" value="KGM97002.1"/>
    <property type="molecule type" value="Genomic_DNA"/>
</dbReference>
<evidence type="ECO:0000313" key="1">
    <source>
        <dbReference type="EMBL" id="KGM97002.1"/>
    </source>
</evidence>
<evidence type="ECO:0008006" key="3">
    <source>
        <dbReference type="Google" id="ProtNLM"/>
    </source>
</evidence>
<dbReference type="RefSeq" id="WP_039253946.1">
    <property type="nucleotide sequence ID" value="NZ_JENJ01000015.1"/>
</dbReference>
<name>A0A0A0I7X6_CLONO</name>
<proteinExistence type="predicted"/>
<organism evidence="1 2">
    <name type="scientific">Clostridium novyi A str. 4552</name>
    <dbReference type="NCBI Taxonomy" id="1444289"/>
    <lineage>
        <taxon>Bacteria</taxon>
        <taxon>Bacillati</taxon>
        <taxon>Bacillota</taxon>
        <taxon>Clostridia</taxon>
        <taxon>Eubacteriales</taxon>
        <taxon>Clostridiaceae</taxon>
        <taxon>Clostridium</taxon>
    </lineage>
</organism>